<proteinExistence type="predicted"/>
<dbReference type="Pfam" id="PF07484">
    <property type="entry name" value="Collar"/>
    <property type="match status" value="1"/>
</dbReference>
<dbReference type="InterPro" id="IPR037053">
    <property type="entry name" value="Phage_tail_collar_dom_sf"/>
</dbReference>
<dbReference type="InterPro" id="IPR011083">
    <property type="entry name" value="Phage_tail_collar_dom"/>
</dbReference>
<protein>
    <submittedName>
        <fullName evidence="2">Tail fiber protein</fullName>
    </submittedName>
</protein>
<dbReference type="Proteomes" id="UP001652445">
    <property type="component" value="Unassembled WGS sequence"/>
</dbReference>
<sequence length="179" mass="18800">MAEAYIGEIRIFSGNFAPIGWALCNGQLLSISQNTALFSILGVQYGGNGTSTFALPNLNGAAPMHQGQGAGLTPRTVGEQVGVNSLALSASEMPRHTHAAQAYEIPGSSTEPANRYWAEAPAQGRPHPQQAPIYSANANVTMHPNSLSAAGGGQPHNNMQPFLVMNFIICLSGIFPIRS</sequence>
<dbReference type="RefSeq" id="WP_262685503.1">
    <property type="nucleotide sequence ID" value="NZ_JAOQIO010000084.1"/>
</dbReference>
<gene>
    <name evidence="2" type="ORF">OB236_19720</name>
</gene>
<dbReference type="SUPFAM" id="SSF88874">
    <property type="entry name" value="Receptor-binding domain of short tail fibre protein gp12"/>
    <property type="match status" value="1"/>
</dbReference>
<evidence type="ECO:0000313" key="3">
    <source>
        <dbReference type="Proteomes" id="UP001652445"/>
    </source>
</evidence>
<feature type="domain" description="Phage tail collar" evidence="1">
    <location>
        <begin position="7"/>
        <end position="63"/>
    </location>
</feature>
<dbReference type="EMBL" id="JAOQIO010000084">
    <property type="protein sequence ID" value="MCU6794337.1"/>
    <property type="molecule type" value="Genomic_DNA"/>
</dbReference>
<evidence type="ECO:0000259" key="1">
    <source>
        <dbReference type="Pfam" id="PF07484"/>
    </source>
</evidence>
<accession>A0ABT2UKC8</accession>
<reference evidence="2 3" key="1">
    <citation type="submission" date="2022-09" db="EMBL/GenBank/DDBJ databases">
        <authorList>
            <person name="Han X.L."/>
            <person name="Wang Q."/>
            <person name="Lu T."/>
        </authorList>
    </citation>
    <scope>NUCLEOTIDE SEQUENCE [LARGE SCALE GENOMIC DNA]</scope>
    <source>
        <strain evidence="2 3">WQ 127069</strain>
    </source>
</reference>
<dbReference type="Gene3D" id="3.90.1340.10">
    <property type="entry name" value="Phage tail collar domain"/>
    <property type="match status" value="1"/>
</dbReference>
<organism evidence="2 3">
    <name type="scientific">Paenibacillus baimaensis</name>
    <dbReference type="NCBI Taxonomy" id="2982185"/>
    <lineage>
        <taxon>Bacteria</taxon>
        <taxon>Bacillati</taxon>
        <taxon>Bacillota</taxon>
        <taxon>Bacilli</taxon>
        <taxon>Bacillales</taxon>
        <taxon>Paenibacillaceae</taxon>
        <taxon>Paenibacillus</taxon>
    </lineage>
</organism>
<comment type="caution">
    <text evidence="2">The sequence shown here is derived from an EMBL/GenBank/DDBJ whole genome shotgun (WGS) entry which is preliminary data.</text>
</comment>
<keyword evidence="3" id="KW-1185">Reference proteome</keyword>
<evidence type="ECO:0000313" key="2">
    <source>
        <dbReference type="EMBL" id="MCU6794337.1"/>
    </source>
</evidence>
<name>A0ABT2UKC8_9BACL</name>